<proteinExistence type="predicted"/>
<feature type="region of interest" description="Disordered" evidence="1">
    <location>
        <begin position="1"/>
        <end position="22"/>
    </location>
</feature>
<dbReference type="Proteomes" id="UP001430953">
    <property type="component" value="Unassembled WGS sequence"/>
</dbReference>
<reference evidence="2 3" key="1">
    <citation type="submission" date="2023-03" db="EMBL/GenBank/DDBJ databases">
        <title>High recombination rates correlate with genetic variation in Cardiocondyla obscurior ants.</title>
        <authorList>
            <person name="Errbii M."/>
        </authorList>
    </citation>
    <scope>NUCLEOTIDE SEQUENCE [LARGE SCALE GENOMIC DNA]</scope>
    <source>
        <strain evidence="2">Alpha-2009</strain>
        <tissue evidence="2">Whole body</tissue>
    </source>
</reference>
<gene>
    <name evidence="2" type="ORF">PUN28_014940</name>
</gene>
<evidence type="ECO:0000256" key="1">
    <source>
        <dbReference type="SAM" id="MobiDB-lite"/>
    </source>
</evidence>
<keyword evidence="3" id="KW-1185">Reference proteome</keyword>
<sequence>MASPRRKQHQQDLICPQESGIPPRRELPQGVCLNVFHSNFRVRVNPSGVTSTTGTV</sequence>
<organism evidence="2 3">
    <name type="scientific">Cardiocondyla obscurior</name>
    <dbReference type="NCBI Taxonomy" id="286306"/>
    <lineage>
        <taxon>Eukaryota</taxon>
        <taxon>Metazoa</taxon>
        <taxon>Ecdysozoa</taxon>
        <taxon>Arthropoda</taxon>
        <taxon>Hexapoda</taxon>
        <taxon>Insecta</taxon>
        <taxon>Pterygota</taxon>
        <taxon>Neoptera</taxon>
        <taxon>Endopterygota</taxon>
        <taxon>Hymenoptera</taxon>
        <taxon>Apocrita</taxon>
        <taxon>Aculeata</taxon>
        <taxon>Formicoidea</taxon>
        <taxon>Formicidae</taxon>
        <taxon>Myrmicinae</taxon>
        <taxon>Cardiocondyla</taxon>
    </lineage>
</organism>
<name>A0AAW2EZY5_9HYME</name>
<protein>
    <submittedName>
        <fullName evidence="2">Uncharacterized protein</fullName>
    </submittedName>
</protein>
<dbReference type="AlphaFoldDB" id="A0AAW2EZY5"/>
<dbReference type="EMBL" id="JADYXP020000016">
    <property type="protein sequence ID" value="KAL0108014.1"/>
    <property type="molecule type" value="Genomic_DNA"/>
</dbReference>
<evidence type="ECO:0000313" key="3">
    <source>
        <dbReference type="Proteomes" id="UP001430953"/>
    </source>
</evidence>
<accession>A0AAW2EZY5</accession>
<evidence type="ECO:0000313" key="2">
    <source>
        <dbReference type="EMBL" id="KAL0108014.1"/>
    </source>
</evidence>
<comment type="caution">
    <text evidence="2">The sequence shown here is derived from an EMBL/GenBank/DDBJ whole genome shotgun (WGS) entry which is preliminary data.</text>
</comment>